<dbReference type="EMBL" id="FODD01000003">
    <property type="protein sequence ID" value="SEN28596.1"/>
    <property type="molecule type" value="Genomic_DNA"/>
</dbReference>
<feature type="signal peptide" evidence="1">
    <location>
        <begin position="1"/>
        <end position="23"/>
    </location>
</feature>
<evidence type="ECO:0000313" key="2">
    <source>
        <dbReference type="EMBL" id="SEN28596.1"/>
    </source>
</evidence>
<dbReference type="RefSeq" id="WP_069465053.1">
    <property type="nucleotide sequence ID" value="NZ_FODD01000003.1"/>
</dbReference>
<evidence type="ECO:0008006" key="4">
    <source>
        <dbReference type="Google" id="ProtNLM"/>
    </source>
</evidence>
<accession>A0A1H8FAI8</accession>
<protein>
    <recommendedName>
        <fullName evidence="4">Secreted protein</fullName>
    </recommendedName>
</protein>
<feature type="chain" id="PRO_5038419649" description="Secreted protein" evidence="1">
    <location>
        <begin position="24"/>
        <end position="133"/>
    </location>
</feature>
<gene>
    <name evidence="2" type="ORF">SAMN05216267_1003211</name>
</gene>
<evidence type="ECO:0000256" key="1">
    <source>
        <dbReference type="SAM" id="SignalP"/>
    </source>
</evidence>
<sequence>MGLSMRTAAVGAFALFTVTAVTAGSATAAPQDTVRPEAVPGSVIAGGADGTPRTLTCPPQENATGGGFTLSAAPGSRLSTTPADVLENRPTADATGWTIAVRKDLTTQQAGRTAAADLTLYVVCARGASTVHG</sequence>
<dbReference type="OrthoDB" id="3854906at2"/>
<reference evidence="2 3" key="1">
    <citation type="submission" date="2016-10" db="EMBL/GenBank/DDBJ databases">
        <authorList>
            <person name="de Groot N.N."/>
        </authorList>
    </citation>
    <scope>NUCLEOTIDE SEQUENCE [LARGE SCALE GENOMIC DNA]</scope>
    <source>
        <strain evidence="2 3">CGMCC 4.2026</strain>
    </source>
</reference>
<evidence type="ECO:0000313" key="3">
    <source>
        <dbReference type="Proteomes" id="UP000181951"/>
    </source>
</evidence>
<dbReference type="AlphaFoldDB" id="A0A1H8FAI8"/>
<name>A0A1H8FAI8_9ACTN</name>
<proteinExistence type="predicted"/>
<dbReference type="Proteomes" id="UP000181951">
    <property type="component" value="Unassembled WGS sequence"/>
</dbReference>
<organism evidence="2 3">
    <name type="scientific">Actinacidiphila rubida</name>
    <dbReference type="NCBI Taxonomy" id="310780"/>
    <lineage>
        <taxon>Bacteria</taxon>
        <taxon>Bacillati</taxon>
        <taxon>Actinomycetota</taxon>
        <taxon>Actinomycetes</taxon>
        <taxon>Kitasatosporales</taxon>
        <taxon>Streptomycetaceae</taxon>
        <taxon>Actinacidiphila</taxon>
    </lineage>
</organism>
<keyword evidence="1" id="KW-0732">Signal</keyword>
<keyword evidence="3" id="KW-1185">Reference proteome</keyword>